<dbReference type="Gene3D" id="1.20.1720.10">
    <property type="entry name" value="Multidrug resistance protein D"/>
    <property type="match status" value="1"/>
</dbReference>
<keyword evidence="7 8" id="KW-0472">Membrane</keyword>
<protein>
    <recommendedName>
        <fullName evidence="8">Bcr/CflA family efflux transporter</fullName>
    </recommendedName>
</protein>
<feature type="transmembrane region" description="Helical" evidence="8">
    <location>
        <begin position="275"/>
        <end position="294"/>
    </location>
</feature>
<feature type="transmembrane region" description="Helical" evidence="8">
    <location>
        <begin position="100"/>
        <end position="121"/>
    </location>
</feature>
<evidence type="ECO:0000256" key="8">
    <source>
        <dbReference type="RuleBase" id="RU365088"/>
    </source>
</evidence>
<feature type="transmembrane region" description="Helical" evidence="8">
    <location>
        <begin position="366"/>
        <end position="387"/>
    </location>
</feature>
<keyword evidence="5 8" id="KW-0812">Transmembrane</keyword>
<dbReference type="PANTHER" id="PTHR43124:SF3">
    <property type="entry name" value="CHLORAMPHENICOL EFFLUX PUMP RV0191"/>
    <property type="match status" value="1"/>
</dbReference>
<feature type="transmembrane region" description="Helical" evidence="8">
    <location>
        <begin position="42"/>
        <end position="63"/>
    </location>
</feature>
<reference evidence="10 11" key="1">
    <citation type="submission" date="2018-07" db="EMBL/GenBank/DDBJ databases">
        <title>Genomic Encyclopedia of Type Strains, Phase III (KMG-III): the genomes of soil and plant-associated and newly described type strains.</title>
        <authorList>
            <person name="Whitman W."/>
        </authorList>
    </citation>
    <scope>NUCLEOTIDE SEQUENCE [LARGE SCALE GENOMIC DNA]</scope>
    <source>
        <strain evidence="10 11">CECT 8488</strain>
    </source>
</reference>
<evidence type="ECO:0000256" key="3">
    <source>
        <dbReference type="ARBA" id="ARBA00022448"/>
    </source>
</evidence>
<comment type="similarity">
    <text evidence="2 8">Belongs to the major facilitator superfamily. Bcr/CmlA family.</text>
</comment>
<dbReference type="InterPro" id="IPR001958">
    <property type="entry name" value="Tet-R_TetA/multi-R_MdtG-like"/>
</dbReference>
<feature type="transmembrane region" description="Helical" evidence="8">
    <location>
        <begin position="209"/>
        <end position="233"/>
    </location>
</feature>
<dbReference type="InterPro" id="IPR020846">
    <property type="entry name" value="MFS_dom"/>
</dbReference>
<feature type="domain" description="Major facilitator superfamily (MFS) profile" evidence="9">
    <location>
        <begin position="9"/>
        <end position="395"/>
    </location>
</feature>
<evidence type="ECO:0000256" key="1">
    <source>
        <dbReference type="ARBA" id="ARBA00004651"/>
    </source>
</evidence>
<dbReference type="GO" id="GO:0005886">
    <property type="term" value="C:plasma membrane"/>
    <property type="evidence" value="ECO:0007669"/>
    <property type="project" value="UniProtKB-SubCell"/>
</dbReference>
<dbReference type="InterPro" id="IPR004812">
    <property type="entry name" value="Efflux_drug-R_Bcr/CmlA"/>
</dbReference>
<gene>
    <name evidence="10" type="ORF">DFP90_101470</name>
</gene>
<sequence length="402" mass="42342">MRQPASPPGMITLIGLTALSVLTLNLFLPSLSNMAADFAVEYGLMAIAIAGYLAVTALMMLVMGPVSDRFGRRPVLLFCLSVYSAASIICAMTDDFMLFLLFRLLQGVIAAGWVLSLAVIRDMLPPQEAGGRIAYMTMAMAIAPMLAPMVGGFLDEFFGWRASFYLFSGLGVVIFALVWWDLGETHLKRSNSFLQQFSSYPDLFRSRRYWGYSLCMACCTAAFYGFLAGAPLVAVDLLGLNPAEVGIYLGSITGGFAFGSFLSGRFSKRCELTSLMIAGRFVAIAGLASGLMIFSLGMGSALALFGATLFMGIGNGITMPSCNAGVMSVRPELAGSASGLAGALTVGIGALLTAFTGVIVTHETGALGLLGMMLFLTLLGLVSAVYVRSVNQQADEAAASAD</sequence>
<dbReference type="RefSeq" id="WP_115934795.1">
    <property type="nucleotide sequence ID" value="NZ_QRDW01000001.1"/>
</dbReference>
<dbReference type="PANTHER" id="PTHR43124">
    <property type="entry name" value="PURINE EFFLUX PUMP PBUE"/>
    <property type="match status" value="1"/>
</dbReference>
<evidence type="ECO:0000256" key="4">
    <source>
        <dbReference type="ARBA" id="ARBA00022475"/>
    </source>
</evidence>
<evidence type="ECO:0000256" key="7">
    <source>
        <dbReference type="ARBA" id="ARBA00023136"/>
    </source>
</evidence>
<dbReference type="GO" id="GO:1990961">
    <property type="term" value="P:xenobiotic detoxification by transmembrane export across the plasma membrane"/>
    <property type="evidence" value="ECO:0007669"/>
    <property type="project" value="InterPro"/>
</dbReference>
<feature type="transmembrane region" description="Helical" evidence="8">
    <location>
        <begin position="12"/>
        <end position="30"/>
    </location>
</feature>
<evidence type="ECO:0000256" key="2">
    <source>
        <dbReference type="ARBA" id="ARBA00006236"/>
    </source>
</evidence>
<feature type="transmembrane region" description="Helical" evidence="8">
    <location>
        <begin position="75"/>
        <end position="94"/>
    </location>
</feature>
<comment type="subcellular location">
    <subcellularLocation>
        <location evidence="8">Cell inner membrane</location>
        <topology evidence="8">Multi-pass membrane protein</topology>
    </subcellularLocation>
    <subcellularLocation>
        <location evidence="1">Cell membrane</location>
        <topology evidence="1">Multi-pass membrane protein</topology>
    </subcellularLocation>
</comment>
<dbReference type="AlphaFoldDB" id="A0A3D9HW11"/>
<feature type="transmembrane region" description="Helical" evidence="8">
    <location>
        <begin position="339"/>
        <end position="360"/>
    </location>
</feature>
<comment type="caution">
    <text evidence="10">The sequence shown here is derived from an EMBL/GenBank/DDBJ whole genome shotgun (WGS) entry which is preliminary data.</text>
</comment>
<evidence type="ECO:0000259" key="9">
    <source>
        <dbReference type="PROSITE" id="PS50850"/>
    </source>
</evidence>
<keyword evidence="4" id="KW-1003">Cell membrane</keyword>
<dbReference type="Pfam" id="PF07690">
    <property type="entry name" value="MFS_1"/>
    <property type="match status" value="1"/>
</dbReference>
<keyword evidence="11" id="KW-1185">Reference proteome</keyword>
<evidence type="ECO:0000256" key="5">
    <source>
        <dbReference type="ARBA" id="ARBA00022692"/>
    </source>
</evidence>
<dbReference type="InterPro" id="IPR011701">
    <property type="entry name" value="MFS"/>
</dbReference>
<dbReference type="InterPro" id="IPR036259">
    <property type="entry name" value="MFS_trans_sf"/>
</dbReference>
<dbReference type="PROSITE" id="PS50850">
    <property type="entry name" value="MFS"/>
    <property type="match status" value="1"/>
</dbReference>
<dbReference type="GO" id="GO:0042910">
    <property type="term" value="F:xenobiotic transmembrane transporter activity"/>
    <property type="evidence" value="ECO:0007669"/>
    <property type="project" value="InterPro"/>
</dbReference>
<dbReference type="OrthoDB" id="9800416at2"/>
<keyword evidence="8" id="KW-0997">Cell inner membrane</keyword>
<dbReference type="Proteomes" id="UP000256845">
    <property type="component" value="Unassembled WGS sequence"/>
</dbReference>
<dbReference type="SUPFAM" id="SSF103473">
    <property type="entry name" value="MFS general substrate transporter"/>
    <property type="match status" value="1"/>
</dbReference>
<evidence type="ECO:0000313" key="11">
    <source>
        <dbReference type="Proteomes" id="UP000256845"/>
    </source>
</evidence>
<evidence type="ECO:0000313" key="10">
    <source>
        <dbReference type="EMBL" id="RED53678.1"/>
    </source>
</evidence>
<feature type="transmembrane region" description="Helical" evidence="8">
    <location>
        <begin position="300"/>
        <end position="318"/>
    </location>
</feature>
<name>A0A3D9HW11_9PROT</name>
<keyword evidence="3 8" id="KW-0813">Transport</keyword>
<feature type="transmembrane region" description="Helical" evidence="8">
    <location>
        <begin position="160"/>
        <end position="180"/>
    </location>
</feature>
<dbReference type="InterPro" id="IPR050189">
    <property type="entry name" value="MFS_Efflux_Transporters"/>
</dbReference>
<dbReference type="CDD" id="cd17320">
    <property type="entry name" value="MFS_MdfA_MDR_like"/>
    <property type="match status" value="1"/>
</dbReference>
<dbReference type="EMBL" id="QRDW01000001">
    <property type="protein sequence ID" value="RED53678.1"/>
    <property type="molecule type" value="Genomic_DNA"/>
</dbReference>
<proteinExistence type="inferred from homology"/>
<keyword evidence="6 8" id="KW-1133">Transmembrane helix</keyword>
<dbReference type="NCBIfam" id="TIGR00710">
    <property type="entry name" value="efflux_Bcr_CflA"/>
    <property type="match status" value="1"/>
</dbReference>
<feature type="transmembrane region" description="Helical" evidence="8">
    <location>
        <begin position="245"/>
        <end position="263"/>
    </location>
</feature>
<dbReference type="PRINTS" id="PR01035">
    <property type="entry name" value="TCRTETA"/>
</dbReference>
<organism evidence="10 11">
    <name type="scientific">Aestuariispira insulae</name>
    <dbReference type="NCBI Taxonomy" id="1461337"/>
    <lineage>
        <taxon>Bacteria</taxon>
        <taxon>Pseudomonadati</taxon>
        <taxon>Pseudomonadota</taxon>
        <taxon>Alphaproteobacteria</taxon>
        <taxon>Rhodospirillales</taxon>
        <taxon>Kiloniellaceae</taxon>
        <taxon>Aestuariispira</taxon>
    </lineage>
</organism>
<accession>A0A3D9HW11</accession>
<feature type="transmembrane region" description="Helical" evidence="8">
    <location>
        <begin position="133"/>
        <end position="154"/>
    </location>
</feature>
<evidence type="ECO:0000256" key="6">
    <source>
        <dbReference type="ARBA" id="ARBA00022989"/>
    </source>
</evidence>